<gene>
    <name evidence="2" type="ORF">AWN68_17690</name>
</gene>
<organism evidence="2 3">
    <name type="scientific">Roseivirga echinicomitans</name>
    <dbReference type="NCBI Taxonomy" id="296218"/>
    <lineage>
        <taxon>Bacteria</taxon>
        <taxon>Pseudomonadati</taxon>
        <taxon>Bacteroidota</taxon>
        <taxon>Cytophagia</taxon>
        <taxon>Cytophagales</taxon>
        <taxon>Roseivirgaceae</taxon>
        <taxon>Roseivirga</taxon>
    </lineage>
</organism>
<dbReference type="Pfam" id="PF04738">
    <property type="entry name" value="Lant_dehydr_N"/>
    <property type="match status" value="1"/>
</dbReference>
<dbReference type="RefSeq" id="WP_068414079.1">
    <property type="nucleotide sequence ID" value="NZ_LRDB01000009.1"/>
</dbReference>
<dbReference type="OrthoDB" id="1273722at2"/>
<sequence>MKSNPYRSFDKYVLRTPLLPVTSFEELTKENHVETQVLRQTFAGNTIIREAIFLASPILYGQLEKWCANEITDKKEVEKLTYSLLKYLSRMCSRCTPFGLFAGTGVGSFDEFTKIELDQYAKFERHTRFDMNYLIALSQNLTKDQAIKQQLLFYPNSSLYRIGNEWRYIEYHYNKSNRRVHQMVSLEDADYLRVIISAAKTGAYLSDLSQLLVDDDISNEEASSFIDELVNSQLLISELEPAVSGPEFSDQLMACLKKLKGVKPIIKTLEEAEQSIQLLDRRLGNPTKDYINITDAIKTLGTKFELKHMFQTDMVLSLEENRLNSTVKDQALKVMTLLAKITPPREETMLSQFGKAFYERFEGREVPLARALDVEVGIGYKQNQGSGDVNYLIDDIITLDSKKNFTSSLSLTAAQQILHRKLIDSIKLQQPVIYLSDKDFEQFNVNWEDLPDTLPTMIQVVHEGDEEKILISGFGGSSAANLLARFCHGDKEIDSYIREITSQELKLNPDRILAEIVHLPESRVGNILMRPVLRDYEIPYLAKSILPIENQLSIDDLVISATPNGTVTLKSLSQNKEVIPRLSNAHNFSSQSLPIYHFLADLQTQGKRMLGFGWGSIAELYNYLPRVEYDGIILSKTQWTIAKKDIEQMTKAGADDDKLEAALKLWNETHQIPHYVLLVEGDNELLINTHNLTSIRMLLNEVKKREQFRLSEFLHDNETVVKQGKNHYTNQVIMSFVNTQKSISK</sequence>
<protein>
    <recommendedName>
        <fullName evidence="1">Lantibiotic dehydratase N-terminal domain-containing protein</fullName>
    </recommendedName>
</protein>
<dbReference type="AlphaFoldDB" id="A0A150XLK9"/>
<dbReference type="STRING" id="296218.AWN68_17690"/>
<evidence type="ECO:0000313" key="3">
    <source>
        <dbReference type="Proteomes" id="UP000075615"/>
    </source>
</evidence>
<dbReference type="EMBL" id="LRDB01000009">
    <property type="protein sequence ID" value="KYG79637.1"/>
    <property type="molecule type" value="Genomic_DNA"/>
</dbReference>
<reference evidence="2 3" key="1">
    <citation type="submission" date="2016-01" db="EMBL/GenBank/DDBJ databases">
        <title>Genome sequencing of Roseivirga echinicomitans KMM 6058.</title>
        <authorList>
            <person name="Selvaratnam C."/>
            <person name="Thevarajoo S."/>
            <person name="Goh K.M."/>
            <person name="Ee R."/>
            <person name="Chan K.-G."/>
            <person name="Chong C.S."/>
        </authorList>
    </citation>
    <scope>NUCLEOTIDE SEQUENCE [LARGE SCALE GENOMIC DNA]</scope>
    <source>
        <strain evidence="2 3">KMM 6058</strain>
    </source>
</reference>
<keyword evidence="3" id="KW-1185">Reference proteome</keyword>
<proteinExistence type="predicted"/>
<feature type="domain" description="Lantibiotic dehydratase N-terminal" evidence="1">
    <location>
        <begin position="46"/>
        <end position="695"/>
    </location>
</feature>
<evidence type="ECO:0000259" key="1">
    <source>
        <dbReference type="Pfam" id="PF04738"/>
    </source>
</evidence>
<accession>A0A150XLK9</accession>
<comment type="caution">
    <text evidence="2">The sequence shown here is derived from an EMBL/GenBank/DDBJ whole genome shotgun (WGS) entry which is preliminary data.</text>
</comment>
<name>A0A150XLK9_9BACT</name>
<dbReference type="Proteomes" id="UP000075615">
    <property type="component" value="Unassembled WGS sequence"/>
</dbReference>
<evidence type="ECO:0000313" key="2">
    <source>
        <dbReference type="EMBL" id="KYG79637.1"/>
    </source>
</evidence>
<dbReference type="InterPro" id="IPR006827">
    <property type="entry name" value="Lant_deHydtase_N"/>
</dbReference>